<keyword evidence="1" id="KW-1133">Transmembrane helix</keyword>
<keyword evidence="1" id="KW-0812">Transmembrane</keyword>
<feature type="transmembrane region" description="Helical" evidence="1">
    <location>
        <begin position="47"/>
        <end position="70"/>
    </location>
</feature>
<evidence type="ECO:0000313" key="3">
    <source>
        <dbReference type="Proteomes" id="UP000433309"/>
    </source>
</evidence>
<evidence type="ECO:0000256" key="1">
    <source>
        <dbReference type="SAM" id="Phobius"/>
    </source>
</evidence>
<accession>A0A6I2KVJ3</accession>
<sequence length="100" mass="10751">MEARVEKLEDFATETRDRLVKIESRLEQTAANVSALQVEMHKGFAEIIKWMVGIAIALGATGITVITFVLNNATPKAPAQPPIVIYTSAQPPVAAPAPKP</sequence>
<keyword evidence="3" id="KW-1185">Reference proteome</keyword>
<gene>
    <name evidence="2" type="ORF">GJ699_05640</name>
</gene>
<comment type="caution">
    <text evidence="2">The sequence shown here is derived from an EMBL/GenBank/DDBJ whole genome shotgun (WGS) entry which is preliminary data.</text>
</comment>
<dbReference type="Proteomes" id="UP000433309">
    <property type="component" value="Unassembled WGS sequence"/>
</dbReference>
<name>A0A6I2KVJ3_9BURK</name>
<dbReference type="EMBL" id="WKJK01000002">
    <property type="protein sequence ID" value="MRW89460.1"/>
    <property type="molecule type" value="Genomic_DNA"/>
</dbReference>
<dbReference type="RefSeq" id="WP_154373916.1">
    <property type="nucleotide sequence ID" value="NZ_WKJK01000002.1"/>
</dbReference>
<keyword evidence="1" id="KW-0472">Membrane</keyword>
<protein>
    <submittedName>
        <fullName evidence="2">Uncharacterized protein</fullName>
    </submittedName>
</protein>
<evidence type="ECO:0000313" key="2">
    <source>
        <dbReference type="EMBL" id="MRW89460.1"/>
    </source>
</evidence>
<proteinExistence type="predicted"/>
<organism evidence="2 3">
    <name type="scientific">Duganella guangzhouensis</name>
    <dbReference type="NCBI Taxonomy" id="2666084"/>
    <lineage>
        <taxon>Bacteria</taxon>
        <taxon>Pseudomonadati</taxon>
        <taxon>Pseudomonadota</taxon>
        <taxon>Betaproteobacteria</taxon>
        <taxon>Burkholderiales</taxon>
        <taxon>Oxalobacteraceae</taxon>
        <taxon>Telluria group</taxon>
        <taxon>Duganella</taxon>
    </lineage>
</organism>
<reference evidence="2 3" key="1">
    <citation type="submission" date="2019-11" db="EMBL/GenBank/DDBJ databases">
        <title>Novel species isolated from a subtropical stream in China.</title>
        <authorList>
            <person name="Lu H."/>
        </authorList>
    </citation>
    <scope>NUCLEOTIDE SEQUENCE [LARGE SCALE GENOMIC DNA]</scope>
    <source>
        <strain evidence="2 3">FT80W</strain>
    </source>
</reference>
<dbReference type="AlphaFoldDB" id="A0A6I2KVJ3"/>